<dbReference type="InterPro" id="IPR036388">
    <property type="entry name" value="WH-like_DNA-bd_sf"/>
</dbReference>
<dbReference type="AlphaFoldDB" id="A0A9X1YKN8"/>
<name>A0A9X1YKN8_9PROT</name>
<dbReference type="InterPro" id="IPR036390">
    <property type="entry name" value="WH_DNA-bd_sf"/>
</dbReference>
<sequence>MTDRDIVPPDFVQAAYRERLPEDEASALDLLFALRTCAQRVNADLHRWMGANAVTPGRMRMLLLLWARGGPIRQADLGPLLQVSRPSVSELVDTMEREGLIVRKTDPAHQLRFLVSLTAHGERVADELLTTNSARLCRTFADMSPATRYRLARTLDRIARTEDGDGSDSAG</sequence>
<dbReference type="GO" id="GO:0003700">
    <property type="term" value="F:DNA-binding transcription factor activity"/>
    <property type="evidence" value="ECO:0007669"/>
    <property type="project" value="InterPro"/>
</dbReference>
<dbReference type="Gene3D" id="1.10.10.10">
    <property type="entry name" value="Winged helix-like DNA-binding domain superfamily/Winged helix DNA-binding domain"/>
    <property type="match status" value="1"/>
</dbReference>
<evidence type="ECO:0000313" key="3">
    <source>
        <dbReference type="Proteomes" id="UP001139516"/>
    </source>
</evidence>
<dbReference type="PROSITE" id="PS50995">
    <property type="entry name" value="HTH_MARR_2"/>
    <property type="match status" value="1"/>
</dbReference>
<dbReference type="EMBL" id="JALPRX010000143">
    <property type="protein sequence ID" value="MCK8787756.1"/>
    <property type="molecule type" value="Genomic_DNA"/>
</dbReference>
<dbReference type="SMART" id="SM00347">
    <property type="entry name" value="HTH_MARR"/>
    <property type="match status" value="1"/>
</dbReference>
<organism evidence="2 3">
    <name type="scientific">Roseomonas acroporae</name>
    <dbReference type="NCBI Taxonomy" id="2937791"/>
    <lineage>
        <taxon>Bacteria</taxon>
        <taxon>Pseudomonadati</taxon>
        <taxon>Pseudomonadota</taxon>
        <taxon>Alphaproteobacteria</taxon>
        <taxon>Acetobacterales</taxon>
        <taxon>Roseomonadaceae</taxon>
        <taxon>Roseomonas</taxon>
    </lineage>
</organism>
<gene>
    <name evidence="2" type="ORF">M0638_25695</name>
</gene>
<dbReference type="InterPro" id="IPR039422">
    <property type="entry name" value="MarR/SlyA-like"/>
</dbReference>
<accession>A0A9X1YKN8</accession>
<dbReference type="SUPFAM" id="SSF46785">
    <property type="entry name" value="Winged helix' DNA-binding domain"/>
    <property type="match status" value="1"/>
</dbReference>
<evidence type="ECO:0000313" key="2">
    <source>
        <dbReference type="EMBL" id="MCK8787756.1"/>
    </source>
</evidence>
<evidence type="ECO:0000259" key="1">
    <source>
        <dbReference type="PROSITE" id="PS50995"/>
    </source>
</evidence>
<comment type="caution">
    <text evidence="2">The sequence shown here is derived from an EMBL/GenBank/DDBJ whole genome shotgun (WGS) entry which is preliminary data.</text>
</comment>
<proteinExistence type="predicted"/>
<dbReference type="PANTHER" id="PTHR33164:SF94">
    <property type="entry name" value="TRANSCRIPTIONAL REGULATORY PROTEIN-RELATED"/>
    <property type="match status" value="1"/>
</dbReference>
<keyword evidence="3" id="KW-1185">Reference proteome</keyword>
<reference evidence="2" key="1">
    <citation type="submission" date="2022-04" db="EMBL/GenBank/DDBJ databases">
        <title>Roseomonas acroporae sp. nov., isolated from coral Acropora digitifera.</title>
        <authorList>
            <person name="Sun H."/>
        </authorList>
    </citation>
    <scope>NUCLEOTIDE SEQUENCE</scope>
    <source>
        <strain evidence="2">NAR14</strain>
    </source>
</reference>
<dbReference type="InterPro" id="IPR000835">
    <property type="entry name" value="HTH_MarR-typ"/>
</dbReference>
<dbReference type="RefSeq" id="WP_248669804.1">
    <property type="nucleotide sequence ID" value="NZ_JALPRX010000143.1"/>
</dbReference>
<dbReference type="GO" id="GO:0006950">
    <property type="term" value="P:response to stress"/>
    <property type="evidence" value="ECO:0007669"/>
    <property type="project" value="TreeGrafter"/>
</dbReference>
<dbReference type="PANTHER" id="PTHR33164">
    <property type="entry name" value="TRANSCRIPTIONAL REGULATOR, MARR FAMILY"/>
    <property type="match status" value="1"/>
</dbReference>
<dbReference type="Pfam" id="PF01047">
    <property type="entry name" value="MarR"/>
    <property type="match status" value="1"/>
</dbReference>
<dbReference type="Proteomes" id="UP001139516">
    <property type="component" value="Unassembled WGS sequence"/>
</dbReference>
<feature type="domain" description="HTH marR-type" evidence="1">
    <location>
        <begin position="27"/>
        <end position="160"/>
    </location>
</feature>
<protein>
    <submittedName>
        <fullName evidence="2">MarR family winged helix-turn-helix transcriptional regulator</fullName>
    </submittedName>
</protein>